<dbReference type="Proteomes" id="UP001469553">
    <property type="component" value="Unassembled WGS sequence"/>
</dbReference>
<dbReference type="EMBL" id="JAHRIP010075993">
    <property type="protein sequence ID" value="MEQ2310733.1"/>
    <property type="molecule type" value="Genomic_DNA"/>
</dbReference>
<proteinExistence type="predicted"/>
<evidence type="ECO:0000313" key="1">
    <source>
        <dbReference type="EMBL" id="MEQ2310733.1"/>
    </source>
</evidence>
<comment type="caution">
    <text evidence="1">The sequence shown here is derived from an EMBL/GenBank/DDBJ whole genome shotgun (WGS) entry which is preliminary data.</text>
</comment>
<organism evidence="1 2">
    <name type="scientific">Ameca splendens</name>
    <dbReference type="NCBI Taxonomy" id="208324"/>
    <lineage>
        <taxon>Eukaryota</taxon>
        <taxon>Metazoa</taxon>
        <taxon>Chordata</taxon>
        <taxon>Craniata</taxon>
        <taxon>Vertebrata</taxon>
        <taxon>Euteleostomi</taxon>
        <taxon>Actinopterygii</taxon>
        <taxon>Neopterygii</taxon>
        <taxon>Teleostei</taxon>
        <taxon>Neoteleostei</taxon>
        <taxon>Acanthomorphata</taxon>
        <taxon>Ovalentaria</taxon>
        <taxon>Atherinomorphae</taxon>
        <taxon>Cyprinodontiformes</taxon>
        <taxon>Goodeidae</taxon>
        <taxon>Ameca</taxon>
    </lineage>
</organism>
<evidence type="ECO:0000313" key="2">
    <source>
        <dbReference type="Proteomes" id="UP001469553"/>
    </source>
</evidence>
<gene>
    <name evidence="1" type="ORF">AMECASPLE_012209</name>
</gene>
<name>A0ABV0ZWT2_9TELE</name>
<keyword evidence="2" id="KW-1185">Reference proteome</keyword>
<sequence length="68" mass="7328">MHNCHFAITGPDVRILVIEVAGHRRHRPGERLSLSLSLSLPLPRGDAALQAGTADRHKPAAMANIQEG</sequence>
<accession>A0ABV0ZWT2</accession>
<reference evidence="1 2" key="1">
    <citation type="submission" date="2021-06" db="EMBL/GenBank/DDBJ databases">
        <authorList>
            <person name="Palmer J.M."/>
        </authorList>
    </citation>
    <scope>NUCLEOTIDE SEQUENCE [LARGE SCALE GENOMIC DNA]</scope>
    <source>
        <strain evidence="1 2">AS_MEX2019</strain>
        <tissue evidence="1">Muscle</tissue>
    </source>
</reference>
<protein>
    <submittedName>
        <fullName evidence="1">Uncharacterized protein</fullName>
    </submittedName>
</protein>